<dbReference type="EMBL" id="QJKJ01003200">
    <property type="protein sequence ID" value="RDX99565.1"/>
    <property type="molecule type" value="Genomic_DNA"/>
</dbReference>
<evidence type="ECO:0000313" key="3">
    <source>
        <dbReference type="Proteomes" id="UP000257109"/>
    </source>
</evidence>
<dbReference type="OrthoDB" id="671678at2759"/>
<feature type="compositionally biased region" description="Low complexity" evidence="1">
    <location>
        <begin position="206"/>
        <end position="221"/>
    </location>
</feature>
<reference evidence="2" key="1">
    <citation type="submission" date="2018-05" db="EMBL/GenBank/DDBJ databases">
        <title>Draft genome of Mucuna pruriens seed.</title>
        <authorList>
            <person name="Nnadi N.E."/>
            <person name="Vos R."/>
            <person name="Hasami M.H."/>
            <person name="Devisetty U.K."/>
            <person name="Aguiy J.C."/>
        </authorList>
    </citation>
    <scope>NUCLEOTIDE SEQUENCE [LARGE SCALE GENOMIC DNA]</scope>
    <source>
        <strain evidence="2">JCA_2017</strain>
    </source>
</reference>
<keyword evidence="3" id="KW-1185">Reference proteome</keyword>
<feature type="non-terminal residue" evidence="2">
    <location>
        <position position="1"/>
    </location>
</feature>
<proteinExistence type="predicted"/>
<evidence type="ECO:0000256" key="1">
    <source>
        <dbReference type="SAM" id="MobiDB-lite"/>
    </source>
</evidence>
<protein>
    <submittedName>
        <fullName evidence="2">Uncharacterized protein</fullName>
    </submittedName>
</protein>
<gene>
    <name evidence="2" type="ORF">CR513_17355</name>
</gene>
<accession>A0A371H9V8</accession>
<name>A0A371H9V8_MUCPR</name>
<feature type="region of interest" description="Disordered" evidence="1">
    <location>
        <begin position="205"/>
        <end position="227"/>
    </location>
</feature>
<dbReference type="Proteomes" id="UP000257109">
    <property type="component" value="Unassembled WGS sequence"/>
</dbReference>
<dbReference type="AlphaFoldDB" id="A0A371H9V8"/>
<evidence type="ECO:0000313" key="2">
    <source>
        <dbReference type="EMBL" id="RDX99565.1"/>
    </source>
</evidence>
<sequence length="403" mass="45182">MESPPTLLRKASENLGKDKAWYLESNLRFRSHLHIRKVLAPYDVHPKMLSVVRKKPPFLSPILSSLLSPLPLKNTLHPKKNRPCFATTTPFYRPVSPSPNLPRRSIVIIVVALHKPLLNVEVLSRCSFHKCNETFIECRGDFNISLWSRMPLVVVIACEGSKSRNARKLSTAICSPEAMIRKDSRLDIGIGPKLVLIRIGVKPSSKETSSYSSSLEQGSASHSSRSTPLDVIAESTTTVEVMPPSQGATLLTLLAEFYDWVNKEVGAYKSFLFSRMIVEVFVKNVTWVGDKMAEDFAIEPCSTVDHYATRIDVKVGWVSLSPLPKMNLFNAYSTSYKGFKGRFVKVRLPRGMSCKDLVALAFESKPIKHFTDLLMKHNFDFNELCRKALAAKKASKDSTPPQD</sequence>
<organism evidence="2 3">
    <name type="scientific">Mucuna pruriens</name>
    <name type="common">Velvet bean</name>
    <name type="synonym">Dolichos pruriens</name>
    <dbReference type="NCBI Taxonomy" id="157652"/>
    <lineage>
        <taxon>Eukaryota</taxon>
        <taxon>Viridiplantae</taxon>
        <taxon>Streptophyta</taxon>
        <taxon>Embryophyta</taxon>
        <taxon>Tracheophyta</taxon>
        <taxon>Spermatophyta</taxon>
        <taxon>Magnoliopsida</taxon>
        <taxon>eudicotyledons</taxon>
        <taxon>Gunneridae</taxon>
        <taxon>Pentapetalae</taxon>
        <taxon>rosids</taxon>
        <taxon>fabids</taxon>
        <taxon>Fabales</taxon>
        <taxon>Fabaceae</taxon>
        <taxon>Papilionoideae</taxon>
        <taxon>50 kb inversion clade</taxon>
        <taxon>NPAAA clade</taxon>
        <taxon>indigoferoid/millettioid clade</taxon>
        <taxon>Phaseoleae</taxon>
        <taxon>Mucuna</taxon>
    </lineage>
</organism>
<comment type="caution">
    <text evidence="2">The sequence shown here is derived from an EMBL/GenBank/DDBJ whole genome shotgun (WGS) entry which is preliminary data.</text>
</comment>